<dbReference type="PANTHER" id="PTHR13939:SF0">
    <property type="entry name" value="NMN AMIDOHYDROLASE-LIKE PROTEIN YFAY"/>
    <property type="match status" value="1"/>
</dbReference>
<reference evidence="2 3" key="1">
    <citation type="journal article" date="2011" name="J. Bacteriol.">
        <title>Complete Genome Sequence of Alicyclobacillus acidocaldarius Strain Tc-4-1.</title>
        <authorList>
            <person name="Chen Y."/>
            <person name="He Y."/>
            <person name="Zhang B."/>
            <person name="Yang J."/>
            <person name="Li W."/>
            <person name="Dong Z."/>
            <person name="Hu S."/>
        </authorList>
    </citation>
    <scope>NUCLEOTIDE SEQUENCE [LARGE SCALE GENOMIC DNA]</scope>
    <source>
        <strain evidence="2 3">Tc-4-1</strain>
    </source>
</reference>
<dbReference type="Proteomes" id="UP000000292">
    <property type="component" value="Chromosome"/>
</dbReference>
<dbReference type="HOGENOM" id="CLU_920830_0_0_9"/>
<dbReference type="SUPFAM" id="SSF53218">
    <property type="entry name" value="Molybdenum cofactor biosynthesis proteins"/>
    <property type="match status" value="1"/>
</dbReference>
<evidence type="ECO:0000313" key="2">
    <source>
        <dbReference type="EMBL" id="AEJ42755.1"/>
    </source>
</evidence>
<evidence type="ECO:0000313" key="3">
    <source>
        <dbReference type="Proteomes" id="UP000000292"/>
    </source>
</evidence>
<dbReference type="RefSeq" id="WP_014463656.1">
    <property type="nucleotide sequence ID" value="NC_017167.1"/>
</dbReference>
<dbReference type="SMART" id="SM00852">
    <property type="entry name" value="MoCF_biosynth"/>
    <property type="match status" value="1"/>
</dbReference>
<dbReference type="Gene3D" id="3.40.980.10">
    <property type="entry name" value="MoaB/Mog-like domain"/>
    <property type="match status" value="1"/>
</dbReference>
<dbReference type="PATRIC" id="fig|1048834.4.peg.755"/>
<dbReference type="InterPro" id="IPR001453">
    <property type="entry name" value="MoaB/Mog_dom"/>
</dbReference>
<dbReference type="InterPro" id="IPR050101">
    <property type="entry name" value="CinA"/>
</dbReference>
<dbReference type="InterPro" id="IPR036425">
    <property type="entry name" value="MoaB/Mog-like_dom_sf"/>
</dbReference>
<dbReference type="OrthoDB" id="1676645at2"/>
<dbReference type="STRING" id="1048834.TC41_0798"/>
<protein>
    <recommendedName>
        <fullName evidence="1">MoaB/Mog domain-containing protein</fullName>
    </recommendedName>
</protein>
<reference evidence="3" key="2">
    <citation type="submission" date="2011-06" db="EMBL/GenBank/DDBJ databases">
        <title>The complete genome sequence of Alicyclobacillus acidocaldarius sp. Tc-4-1.</title>
        <authorList>
            <person name="Chen Y."/>
            <person name="He Y."/>
            <person name="Dong Z."/>
            <person name="Hu S."/>
        </authorList>
    </citation>
    <scope>NUCLEOTIDE SEQUENCE [LARGE SCALE GENOMIC DNA]</scope>
    <source>
        <strain evidence="3">Tc-4-1</strain>
    </source>
</reference>
<dbReference type="KEGG" id="aad:TC41_0798"/>
<sequence>MEYNLLRKTEIRVHGVRLTDCHLGDLARAVASCLRLPEERVIVIDVREDEVAFDVLLHELPAETVVGREADLLSALAAVPGVTLGPGAQVVADGVLGLIALPEEMRDQLLEESARMGDEIARRVRQRAIVFPTGFEVMQGMIEDTNTPYLAGELEQMGYRVKRGAVLPDDRDAVIGAFNRAIEEGYGLVITTGGVGAEAKDVNVEAMEAVCDEVSAPYVVRFERPNHRHQKPGIRVGAGRAGITKIINLPGPHDEVMLCFEAIRPLLDAPPTLIATAMADALRDRWAHYAGHLSAQGHGAAPMG</sequence>
<dbReference type="eggNOG" id="COG0303">
    <property type="taxonomic scope" value="Bacteria"/>
</dbReference>
<feature type="domain" description="MoaB/Mog" evidence="1">
    <location>
        <begin position="129"/>
        <end position="270"/>
    </location>
</feature>
<dbReference type="PANTHER" id="PTHR13939">
    <property type="entry name" value="NICOTINAMIDE-NUCLEOTIDE AMIDOHYDROLASE PNCC"/>
    <property type="match status" value="1"/>
</dbReference>
<proteinExistence type="predicted"/>
<dbReference type="EMBL" id="CP002902">
    <property type="protein sequence ID" value="AEJ42755.1"/>
    <property type="molecule type" value="Genomic_DNA"/>
</dbReference>
<organism evidence="2 3">
    <name type="scientific">Alicyclobacillus acidocaldarius (strain Tc-4-1)</name>
    <name type="common">Bacillus acidocaldarius</name>
    <dbReference type="NCBI Taxonomy" id="1048834"/>
    <lineage>
        <taxon>Bacteria</taxon>
        <taxon>Bacillati</taxon>
        <taxon>Bacillota</taxon>
        <taxon>Bacilli</taxon>
        <taxon>Bacillales</taxon>
        <taxon>Alicyclobacillaceae</taxon>
        <taxon>Alicyclobacillus</taxon>
    </lineage>
</organism>
<gene>
    <name evidence="2" type="ordered locus">TC41_0798</name>
</gene>
<dbReference type="AlphaFoldDB" id="F8IEX2"/>
<dbReference type="Pfam" id="PF00994">
    <property type="entry name" value="MoCF_biosynth"/>
    <property type="match status" value="1"/>
</dbReference>
<name>F8IEX2_ALIAT</name>
<evidence type="ECO:0000259" key="1">
    <source>
        <dbReference type="SMART" id="SM00852"/>
    </source>
</evidence>
<accession>F8IEX2</accession>